<evidence type="ECO:0000313" key="2">
    <source>
        <dbReference type="Proteomes" id="UP001396334"/>
    </source>
</evidence>
<protein>
    <submittedName>
        <fullName evidence="1">Uncharacterized protein</fullName>
    </submittedName>
</protein>
<proteinExistence type="predicted"/>
<evidence type="ECO:0000313" key="1">
    <source>
        <dbReference type="EMBL" id="KAK8980701.1"/>
    </source>
</evidence>
<dbReference type="Proteomes" id="UP001396334">
    <property type="component" value="Unassembled WGS sequence"/>
</dbReference>
<comment type="caution">
    <text evidence="1">The sequence shown here is derived from an EMBL/GenBank/DDBJ whole genome shotgun (WGS) entry which is preliminary data.</text>
</comment>
<name>A0ABR2NX92_9ROSI</name>
<keyword evidence="2" id="KW-1185">Reference proteome</keyword>
<sequence length="124" mass="13497">MNIGGISSPATALQKENAVFPNDSDGKIISCMSMIAPESNLDNSSGQNQVFSMFLLGHRSDWRSYFETFVSLCSPVQMASTFIVSATLFGSLCSPVQMAWHPRFEPEYLPPDCVIAPLMSLTGP</sequence>
<dbReference type="EMBL" id="JBBPBN010000092">
    <property type="protein sequence ID" value="KAK8980701.1"/>
    <property type="molecule type" value="Genomic_DNA"/>
</dbReference>
<reference evidence="1 2" key="1">
    <citation type="journal article" date="2024" name="G3 (Bethesda)">
        <title>Genome assembly of Hibiscus sabdariffa L. provides insights into metabolisms of medicinal natural products.</title>
        <authorList>
            <person name="Kim T."/>
        </authorList>
    </citation>
    <scope>NUCLEOTIDE SEQUENCE [LARGE SCALE GENOMIC DNA]</scope>
    <source>
        <strain evidence="1">TK-2024</strain>
        <tissue evidence="1">Old leaves</tissue>
    </source>
</reference>
<gene>
    <name evidence="1" type="ORF">V6N11_073016</name>
</gene>
<accession>A0ABR2NX92</accession>
<organism evidence="1 2">
    <name type="scientific">Hibiscus sabdariffa</name>
    <name type="common">roselle</name>
    <dbReference type="NCBI Taxonomy" id="183260"/>
    <lineage>
        <taxon>Eukaryota</taxon>
        <taxon>Viridiplantae</taxon>
        <taxon>Streptophyta</taxon>
        <taxon>Embryophyta</taxon>
        <taxon>Tracheophyta</taxon>
        <taxon>Spermatophyta</taxon>
        <taxon>Magnoliopsida</taxon>
        <taxon>eudicotyledons</taxon>
        <taxon>Gunneridae</taxon>
        <taxon>Pentapetalae</taxon>
        <taxon>rosids</taxon>
        <taxon>malvids</taxon>
        <taxon>Malvales</taxon>
        <taxon>Malvaceae</taxon>
        <taxon>Malvoideae</taxon>
        <taxon>Hibiscus</taxon>
    </lineage>
</organism>